<keyword evidence="6" id="KW-0807">Transducer</keyword>
<evidence type="ECO:0000256" key="5">
    <source>
        <dbReference type="ARBA" id="ARBA00023136"/>
    </source>
</evidence>
<dbReference type="GO" id="GO:0050909">
    <property type="term" value="P:sensory perception of taste"/>
    <property type="evidence" value="ECO:0007669"/>
    <property type="project" value="InterPro"/>
</dbReference>
<evidence type="ECO:0000256" key="2">
    <source>
        <dbReference type="ARBA" id="ARBA00022475"/>
    </source>
</evidence>
<accession>A0A7R8YZW7</accession>
<comment type="similarity">
    <text evidence="6">Belongs to the insect chemoreceptor superfamily. Gustatory receptor (GR) family.</text>
</comment>
<gene>
    <name evidence="7" type="ORF">HERILL_LOCUS13390</name>
</gene>
<feature type="transmembrane region" description="Helical" evidence="6">
    <location>
        <begin position="229"/>
        <end position="247"/>
    </location>
</feature>
<keyword evidence="3 6" id="KW-0812">Transmembrane</keyword>
<evidence type="ECO:0000256" key="6">
    <source>
        <dbReference type="RuleBase" id="RU363108"/>
    </source>
</evidence>
<keyword evidence="4 6" id="KW-1133">Transmembrane helix</keyword>
<evidence type="ECO:0000256" key="4">
    <source>
        <dbReference type="ARBA" id="ARBA00022989"/>
    </source>
</evidence>
<dbReference type="InterPro" id="IPR013604">
    <property type="entry name" value="7TM_chemorcpt"/>
</dbReference>
<evidence type="ECO:0000313" key="8">
    <source>
        <dbReference type="Proteomes" id="UP000594454"/>
    </source>
</evidence>
<dbReference type="FunCoup" id="A0A7R8YZW7">
    <property type="interactions" value="6"/>
</dbReference>
<reference evidence="7 8" key="1">
    <citation type="submission" date="2020-11" db="EMBL/GenBank/DDBJ databases">
        <authorList>
            <person name="Wallbank WR R."/>
            <person name="Pardo Diaz C."/>
            <person name="Kozak K."/>
            <person name="Martin S."/>
            <person name="Jiggins C."/>
            <person name="Moest M."/>
            <person name="Warren A I."/>
            <person name="Generalovic N T."/>
            <person name="Byers J.R.P. K."/>
            <person name="Montejo-Kovacevich G."/>
            <person name="Yen C E."/>
        </authorList>
    </citation>
    <scope>NUCLEOTIDE SEQUENCE [LARGE SCALE GENOMIC DNA]</scope>
</reference>
<feature type="transmembrane region" description="Helical" evidence="6">
    <location>
        <begin position="136"/>
        <end position="164"/>
    </location>
</feature>
<organism evidence="7 8">
    <name type="scientific">Hermetia illucens</name>
    <name type="common">Black soldier fly</name>
    <dbReference type="NCBI Taxonomy" id="343691"/>
    <lineage>
        <taxon>Eukaryota</taxon>
        <taxon>Metazoa</taxon>
        <taxon>Ecdysozoa</taxon>
        <taxon>Arthropoda</taxon>
        <taxon>Hexapoda</taxon>
        <taxon>Insecta</taxon>
        <taxon>Pterygota</taxon>
        <taxon>Neoptera</taxon>
        <taxon>Endopterygota</taxon>
        <taxon>Diptera</taxon>
        <taxon>Brachycera</taxon>
        <taxon>Stratiomyomorpha</taxon>
        <taxon>Stratiomyidae</taxon>
        <taxon>Hermetiinae</taxon>
        <taxon>Hermetia</taxon>
    </lineage>
</organism>
<feature type="transmembrane region" description="Helical" evidence="6">
    <location>
        <begin position="259"/>
        <end position="284"/>
    </location>
</feature>
<dbReference type="Pfam" id="PF08395">
    <property type="entry name" value="7tm_7"/>
    <property type="match status" value="1"/>
</dbReference>
<dbReference type="InParanoid" id="A0A7R8YZW7"/>
<evidence type="ECO:0000256" key="3">
    <source>
        <dbReference type="ARBA" id="ARBA00022692"/>
    </source>
</evidence>
<sequence>MRGILVRSVFWGYYSVIINTGFIAFIAYALKQLFITYWTIEGKVLSIATTAGIALAHISTICSIGTQLCKQDQFLNLVNRIIVLGRNIHHDIEVKKFADRQFLALFLSKIAMWVLLKCLEFRFLILANQFRNWESILYWTLISTASHVGAAPLTLFYVSILFVLRFYNILNSELKLLVYRMKLVSESRQHNKMEHYCKLSDLLDAYISLFIDIHGVAVDAVKIFQFQNLVILSKTYVNLVARMYYIFLLAETAQIADEYLYLSGIYSFFWFIDDLLSFFVVTLIKTETNKSGKYERVASEFLGVDERLQKNIEMLSFLLILKRHDVKFCGMVDINRAFILSIIFSAIFDFMLLIQFHRATSK</sequence>
<keyword evidence="8" id="KW-1185">Reference proteome</keyword>
<dbReference type="GO" id="GO:0007165">
    <property type="term" value="P:signal transduction"/>
    <property type="evidence" value="ECO:0007669"/>
    <property type="project" value="UniProtKB-KW"/>
</dbReference>
<feature type="transmembrane region" description="Helical" evidence="6">
    <location>
        <begin position="102"/>
        <end position="124"/>
    </location>
</feature>
<feature type="transmembrane region" description="Helical" evidence="6">
    <location>
        <begin position="12"/>
        <end position="30"/>
    </location>
</feature>
<comment type="caution">
    <text evidence="6">Lacks conserved residue(s) required for the propagation of feature annotation.</text>
</comment>
<dbReference type="AlphaFoldDB" id="A0A7R8YZW7"/>
<dbReference type="EMBL" id="LR899013">
    <property type="protein sequence ID" value="CAD7090936.1"/>
    <property type="molecule type" value="Genomic_DNA"/>
</dbReference>
<feature type="transmembrane region" description="Helical" evidence="6">
    <location>
        <begin position="337"/>
        <end position="356"/>
    </location>
</feature>
<dbReference type="GO" id="GO:0005886">
    <property type="term" value="C:plasma membrane"/>
    <property type="evidence" value="ECO:0007669"/>
    <property type="project" value="UniProtKB-SubCell"/>
</dbReference>
<dbReference type="OrthoDB" id="8091708at2759"/>
<comment type="function">
    <text evidence="6">Gustatory receptor which mediates acceptance or avoidance behavior, depending on its substrates.</text>
</comment>
<proteinExistence type="inferred from homology"/>
<dbReference type="Proteomes" id="UP000594454">
    <property type="component" value="Chromosome 5"/>
</dbReference>
<keyword evidence="5 6" id="KW-0472">Membrane</keyword>
<name>A0A7R8YZW7_HERIL</name>
<evidence type="ECO:0000313" key="7">
    <source>
        <dbReference type="EMBL" id="CAD7090936.1"/>
    </source>
</evidence>
<evidence type="ECO:0000256" key="1">
    <source>
        <dbReference type="ARBA" id="ARBA00004651"/>
    </source>
</evidence>
<comment type="subcellular location">
    <subcellularLocation>
        <location evidence="1 6">Cell membrane</location>
        <topology evidence="1 6">Multi-pass membrane protein</topology>
    </subcellularLocation>
</comment>
<keyword evidence="6" id="KW-0675">Receptor</keyword>
<keyword evidence="2 6" id="KW-1003">Cell membrane</keyword>
<protein>
    <recommendedName>
        <fullName evidence="6">Gustatory receptor</fullName>
    </recommendedName>
</protein>